<evidence type="ECO:0000256" key="4">
    <source>
        <dbReference type="ARBA" id="ARBA00022763"/>
    </source>
</evidence>
<proteinExistence type="predicted"/>
<dbReference type="PANTHER" id="PTHR10815:SF5">
    <property type="entry name" value="METHYLATED-DNA--PROTEIN-CYSTEINE METHYLTRANSFERASE"/>
    <property type="match status" value="1"/>
</dbReference>
<sequence>MTGARGTVGCHVVDTVLGPCGVAWDDEARVTAAALPDTDAASVVAHLGAPVATPPARIVEIADRMAALLRGDDVTLDDVVLADDDLPDFDSRVYRVLRSIPRGRVATYGEVAALVGAPGAAQAVGRAMGRNPFPIVVPCHRVLGAGTEIGGFSAPGGVATKRAILAAEGVVGFGEPTLF</sequence>
<evidence type="ECO:0000256" key="2">
    <source>
        <dbReference type="ARBA" id="ARBA00022603"/>
    </source>
</evidence>
<dbReference type="InterPro" id="IPR001497">
    <property type="entry name" value="MethylDNA_cys_MeTrfase_AS"/>
</dbReference>
<dbReference type="InterPro" id="IPR036388">
    <property type="entry name" value="WH-like_DNA-bd_sf"/>
</dbReference>
<evidence type="ECO:0000256" key="1">
    <source>
        <dbReference type="ARBA" id="ARBA00001286"/>
    </source>
</evidence>
<evidence type="ECO:0000256" key="5">
    <source>
        <dbReference type="ARBA" id="ARBA00023204"/>
    </source>
</evidence>
<accession>A0ABW3GBJ3</accession>
<dbReference type="SUPFAM" id="SSF46767">
    <property type="entry name" value="Methylated DNA-protein cysteine methyltransferase, C-terminal domain"/>
    <property type="match status" value="1"/>
</dbReference>
<dbReference type="InterPro" id="IPR036217">
    <property type="entry name" value="MethylDNA_cys_MeTrfase_DNAb"/>
</dbReference>
<name>A0ABW3GBJ3_9NOCA</name>
<evidence type="ECO:0000256" key="3">
    <source>
        <dbReference type="ARBA" id="ARBA00022679"/>
    </source>
</evidence>
<evidence type="ECO:0000313" key="9">
    <source>
        <dbReference type="Proteomes" id="UP001597068"/>
    </source>
</evidence>
<protein>
    <submittedName>
        <fullName evidence="8">Methylated-DNA--[protein]-cysteine S-methyltransferase</fullName>
        <ecNumber evidence="8">2.1.1.63</ecNumber>
    </submittedName>
</protein>
<comment type="catalytic activity">
    <reaction evidence="1">
        <text>a 4-O-methyl-thymidine in DNA + L-cysteinyl-[protein] = a thymidine in DNA + S-methyl-L-cysteinyl-[protein]</text>
        <dbReference type="Rhea" id="RHEA:53428"/>
        <dbReference type="Rhea" id="RHEA-COMP:10131"/>
        <dbReference type="Rhea" id="RHEA-COMP:10132"/>
        <dbReference type="Rhea" id="RHEA-COMP:13555"/>
        <dbReference type="Rhea" id="RHEA-COMP:13556"/>
        <dbReference type="ChEBI" id="CHEBI:29950"/>
        <dbReference type="ChEBI" id="CHEBI:82612"/>
        <dbReference type="ChEBI" id="CHEBI:137386"/>
        <dbReference type="ChEBI" id="CHEBI:137387"/>
        <dbReference type="EC" id="2.1.1.63"/>
    </reaction>
</comment>
<dbReference type="PANTHER" id="PTHR10815">
    <property type="entry name" value="METHYLATED-DNA--PROTEIN-CYSTEINE METHYLTRANSFERASE"/>
    <property type="match status" value="1"/>
</dbReference>
<dbReference type="RefSeq" id="WP_253645964.1">
    <property type="nucleotide sequence ID" value="NZ_BAAAMO010000002.1"/>
</dbReference>
<dbReference type="PROSITE" id="PS00374">
    <property type="entry name" value="MGMT"/>
    <property type="match status" value="1"/>
</dbReference>
<organism evidence="8 9">
    <name type="scientific">Williamsia deligens</name>
    <dbReference type="NCBI Taxonomy" id="321325"/>
    <lineage>
        <taxon>Bacteria</taxon>
        <taxon>Bacillati</taxon>
        <taxon>Actinomycetota</taxon>
        <taxon>Actinomycetes</taxon>
        <taxon>Mycobacteriales</taxon>
        <taxon>Nocardiaceae</taxon>
        <taxon>Williamsia</taxon>
    </lineage>
</organism>
<keyword evidence="5" id="KW-0234">DNA repair</keyword>
<reference evidence="9" key="1">
    <citation type="journal article" date="2019" name="Int. J. Syst. Evol. Microbiol.">
        <title>The Global Catalogue of Microorganisms (GCM) 10K type strain sequencing project: providing services to taxonomists for standard genome sequencing and annotation.</title>
        <authorList>
            <consortium name="The Broad Institute Genomics Platform"/>
            <consortium name="The Broad Institute Genome Sequencing Center for Infectious Disease"/>
            <person name="Wu L."/>
            <person name="Ma J."/>
        </authorList>
    </citation>
    <scope>NUCLEOTIDE SEQUENCE [LARGE SCALE GENOMIC DNA]</scope>
    <source>
        <strain evidence="9">CCUG 50873</strain>
    </source>
</reference>
<dbReference type="GO" id="GO:0003908">
    <property type="term" value="F:methylated-DNA-[protein]-cysteine S-methyltransferase activity"/>
    <property type="evidence" value="ECO:0007669"/>
    <property type="project" value="UniProtKB-EC"/>
</dbReference>
<comment type="catalytic activity">
    <reaction evidence="6">
        <text>a 6-O-methyl-2'-deoxyguanosine in DNA + L-cysteinyl-[protein] = S-methyl-L-cysteinyl-[protein] + a 2'-deoxyguanosine in DNA</text>
        <dbReference type="Rhea" id="RHEA:24000"/>
        <dbReference type="Rhea" id="RHEA-COMP:10131"/>
        <dbReference type="Rhea" id="RHEA-COMP:10132"/>
        <dbReference type="Rhea" id="RHEA-COMP:11367"/>
        <dbReference type="Rhea" id="RHEA-COMP:11368"/>
        <dbReference type="ChEBI" id="CHEBI:29950"/>
        <dbReference type="ChEBI" id="CHEBI:82612"/>
        <dbReference type="ChEBI" id="CHEBI:85445"/>
        <dbReference type="ChEBI" id="CHEBI:85448"/>
        <dbReference type="EC" id="2.1.1.63"/>
    </reaction>
</comment>
<feature type="domain" description="Methylated-DNA-[protein]-cysteine S-methyltransferase DNA binding" evidence="7">
    <location>
        <begin position="88"/>
        <end position="170"/>
    </location>
</feature>
<dbReference type="NCBIfam" id="TIGR00589">
    <property type="entry name" value="ogt"/>
    <property type="match status" value="1"/>
</dbReference>
<gene>
    <name evidence="8" type="ORF">ACFQ04_10385</name>
</gene>
<dbReference type="Gene3D" id="1.10.10.10">
    <property type="entry name" value="Winged helix-like DNA-binding domain superfamily/Winged helix DNA-binding domain"/>
    <property type="match status" value="1"/>
</dbReference>
<dbReference type="GO" id="GO:0032259">
    <property type="term" value="P:methylation"/>
    <property type="evidence" value="ECO:0007669"/>
    <property type="project" value="UniProtKB-KW"/>
</dbReference>
<comment type="caution">
    <text evidence="8">The sequence shown here is derived from an EMBL/GenBank/DDBJ whole genome shotgun (WGS) entry which is preliminary data.</text>
</comment>
<dbReference type="EMBL" id="JBHTIL010000001">
    <property type="protein sequence ID" value="MFD0926142.1"/>
    <property type="molecule type" value="Genomic_DNA"/>
</dbReference>
<evidence type="ECO:0000313" key="8">
    <source>
        <dbReference type="EMBL" id="MFD0926142.1"/>
    </source>
</evidence>
<evidence type="ECO:0000259" key="7">
    <source>
        <dbReference type="Pfam" id="PF01035"/>
    </source>
</evidence>
<dbReference type="CDD" id="cd06445">
    <property type="entry name" value="ATase"/>
    <property type="match status" value="1"/>
</dbReference>
<dbReference type="Pfam" id="PF01035">
    <property type="entry name" value="DNA_binding_1"/>
    <property type="match status" value="1"/>
</dbReference>
<keyword evidence="2 8" id="KW-0489">Methyltransferase</keyword>
<dbReference type="Proteomes" id="UP001597068">
    <property type="component" value="Unassembled WGS sequence"/>
</dbReference>
<dbReference type="InterPro" id="IPR014048">
    <property type="entry name" value="MethylDNA_cys_MeTrfase_DNA-bd"/>
</dbReference>
<keyword evidence="9" id="KW-1185">Reference proteome</keyword>
<keyword evidence="4" id="KW-0227">DNA damage</keyword>
<evidence type="ECO:0000256" key="6">
    <source>
        <dbReference type="ARBA" id="ARBA00049348"/>
    </source>
</evidence>
<dbReference type="EC" id="2.1.1.63" evidence="8"/>
<keyword evidence="3 8" id="KW-0808">Transferase</keyword>